<evidence type="ECO:0000256" key="1">
    <source>
        <dbReference type="SAM" id="Phobius"/>
    </source>
</evidence>
<keyword evidence="1" id="KW-0472">Membrane</keyword>
<keyword evidence="1" id="KW-0812">Transmembrane</keyword>
<keyword evidence="1" id="KW-1133">Transmembrane helix</keyword>
<sequence>MHSIQVAVLYDTNMQMIILITVVIMIMVIIDIMVLMFLFYFLHCNCPFLPGKHVYMDIYAYEYICVQILLFI</sequence>
<evidence type="ECO:0000313" key="2">
    <source>
        <dbReference type="EMBL" id="JAI03418.1"/>
    </source>
</evidence>
<dbReference type="EMBL" id="GBXM01005160">
    <property type="protein sequence ID" value="JAI03418.1"/>
    <property type="molecule type" value="Transcribed_RNA"/>
</dbReference>
<accession>A0A0E9XL09</accession>
<feature type="transmembrane region" description="Helical" evidence="1">
    <location>
        <begin position="16"/>
        <end position="42"/>
    </location>
</feature>
<reference evidence="2" key="1">
    <citation type="submission" date="2014-11" db="EMBL/GenBank/DDBJ databases">
        <authorList>
            <person name="Amaro Gonzalez C."/>
        </authorList>
    </citation>
    <scope>NUCLEOTIDE SEQUENCE</scope>
</reference>
<dbReference type="AlphaFoldDB" id="A0A0E9XL09"/>
<protein>
    <submittedName>
        <fullName evidence="2">Uncharacterized protein</fullName>
    </submittedName>
</protein>
<proteinExistence type="predicted"/>
<reference evidence="2" key="2">
    <citation type="journal article" date="2015" name="Fish Shellfish Immunol.">
        <title>Early steps in the European eel (Anguilla anguilla)-Vibrio vulnificus interaction in the gills: Role of the RtxA13 toxin.</title>
        <authorList>
            <person name="Callol A."/>
            <person name="Pajuelo D."/>
            <person name="Ebbesson L."/>
            <person name="Teles M."/>
            <person name="MacKenzie S."/>
            <person name="Amaro C."/>
        </authorList>
    </citation>
    <scope>NUCLEOTIDE SEQUENCE</scope>
</reference>
<organism evidence="2">
    <name type="scientific">Anguilla anguilla</name>
    <name type="common">European freshwater eel</name>
    <name type="synonym">Muraena anguilla</name>
    <dbReference type="NCBI Taxonomy" id="7936"/>
    <lineage>
        <taxon>Eukaryota</taxon>
        <taxon>Metazoa</taxon>
        <taxon>Chordata</taxon>
        <taxon>Craniata</taxon>
        <taxon>Vertebrata</taxon>
        <taxon>Euteleostomi</taxon>
        <taxon>Actinopterygii</taxon>
        <taxon>Neopterygii</taxon>
        <taxon>Teleostei</taxon>
        <taxon>Anguilliformes</taxon>
        <taxon>Anguillidae</taxon>
        <taxon>Anguilla</taxon>
    </lineage>
</organism>
<name>A0A0E9XL09_ANGAN</name>